<gene>
    <name evidence="2" type="ORF">L207DRAFT_565081</name>
</gene>
<dbReference type="Proteomes" id="UP000235786">
    <property type="component" value="Unassembled WGS sequence"/>
</dbReference>
<feature type="compositionally biased region" description="Polar residues" evidence="1">
    <location>
        <begin position="48"/>
        <end position="57"/>
    </location>
</feature>
<reference evidence="2 3" key="1">
    <citation type="submission" date="2016-04" db="EMBL/GenBank/DDBJ databases">
        <title>A degradative enzymes factory behind the ericoid mycorrhizal symbiosis.</title>
        <authorList>
            <consortium name="DOE Joint Genome Institute"/>
            <person name="Martino E."/>
            <person name="Morin E."/>
            <person name="Grelet G."/>
            <person name="Kuo A."/>
            <person name="Kohler A."/>
            <person name="Daghino S."/>
            <person name="Barry K."/>
            <person name="Choi C."/>
            <person name="Cichocki N."/>
            <person name="Clum A."/>
            <person name="Copeland A."/>
            <person name="Hainaut M."/>
            <person name="Haridas S."/>
            <person name="Labutti K."/>
            <person name="Lindquist E."/>
            <person name="Lipzen A."/>
            <person name="Khouja H.-R."/>
            <person name="Murat C."/>
            <person name="Ohm R."/>
            <person name="Olson A."/>
            <person name="Spatafora J."/>
            <person name="Veneault-Fourrey C."/>
            <person name="Henrissat B."/>
            <person name="Grigoriev I."/>
            <person name="Martin F."/>
            <person name="Perotto S."/>
        </authorList>
    </citation>
    <scope>NUCLEOTIDE SEQUENCE [LARGE SCALE GENOMIC DNA]</scope>
    <source>
        <strain evidence="2 3">F</strain>
    </source>
</reference>
<feature type="compositionally biased region" description="Low complexity" evidence="1">
    <location>
        <begin position="38"/>
        <end position="47"/>
    </location>
</feature>
<proteinExistence type="predicted"/>
<keyword evidence="3" id="KW-1185">Reference proteome</keyword>
<accession>A0A2J6RRE7</accession>
<dbReference type="EMBL" id="KZ613944">
    <property type="protein sequence ID" value="PMD41086.1"/>
    <property type="molecule type" value="Genomic_DNA"/>
</dbReference>
<sequence length="368" mass="41120">MHQHIIHRINNIIACHSCLNRIRPVPFVVMASNSSSRSNFSNQNNINPAQNIATNHQPTASPALISSTHRNRILREFMAADPGKLDISSTTYFQNDDIDAIAMAMPAAYTSHIAERIRWGCADRNGYWAYRPPTIYERVPLPNDERDAGNMLAKTTLFVTGDLSPEQALAFVPASLVREVQSGNPALIAEVDDIEQKIRAACNSARVRLVNRLLAWVFATVLDPSADIDNMESSDQDRQVLWWLNRLKTLSVGQSSLTGTRVLIWILMPLSAGIDLNFALGANNPNFTADKREIREKMASCLVSSIGRLAAVAWSSIVREMEQIGRPPQPSVHMKLRGALYNHWQMQQNEICGKILDLDFWAVPGIRK</sequence>
<feature type="region of interest" description="Disordered" evidence="1">
    <location>
        <begin position="38"/>
        <end position="57"/>
    </location>
</feature>
<name>A0A2J6RRE7_HYAVF</name>
<organism evidence="2 3">
    <name type="scientific">Hyaloscypha variabilis (strain UAMH 11265 / GT02V1 / F)</name>
    <name type="common">Meliniomyces variabilis</name>
    <dbReference type="NCBI Taxonomy" id="1149755"/>
    <lineage>
        <taxon>Eukaryota</taxon>
        <taxon>Fungi</taxon>
        <taxon>Dikarya</taxon>
        <taxon>Ascomycota</taxon>
        <taxon>Pezizomycotina</taxon>
        <taxon>Leotiomycetes</taxon>
        <taxon>Helotiales</taxon>
        <taxon>Hyaloscyphaceae</taxon>
        <taxon>Hyaloscypha</taxon>
        <taxon>Hyaloscypha variabilis</taxon>
    </lineage>
</organism>
<dbReference type="AlphaFoldDB" id="A0A2J6RRE7"/>
<evidence type="ECO:0000256" key="1">
    <source>
        <dbReference type="SAM" id="MobiDB-lite"/>
    </source>
</evidence>
<protein>
    <submittedName>
        <fullName evidence="2">Uncharacterized protein</fullName>
    </submittedName>
</protein>
<evidence type="ECO:0000313" key="2">
    <source>
        <dbReference type="EMBL" id="PMD41086.1"/>
    </source>
</evidence>
<evidence type="ECO:0000313" key="3">
    <source>
        <dbReference type="Proteomes" id="UP000235786"/>
    </source>
</evidence>